<dbReference type="Proteomes" id="UP000019276">
    <property type="component" value="Unassembled WGS sequence"/>
</dbReference>
<accession>W7QMB6</accession>
<proteinExistence type="predicted"/>
<dbReference type="STRING" id="1328313.DS2_09802"/>
<evidence type="ECO:0008006" key="3">
    <source>
        <dbReference type="Google" id="ProtNLM"/>
    </source>
</evidence>
<keyword evidence="2" id="KW-1185">Reference proteome</keyword>
<gene>
    <name evidence="1" type="ORF">DS2_09802</name>
</gene>
<evidence type="ECO:0000313" key="1">
    <source>
        <dbReference type="EMBL" id="EWH10077.1"/>
    </source>
</evidence>
<dbReference type="OrthoDB" id="7859710at2"/>
<dbReference type="AlphaFoldDB" id="W7QMB6"/>
<dbReference type="RefSeq" id="WP_035014566.1">
    <property type="nucleotide sequence ID" value="NZ_ARZY01000016.1"/>
</dbReference>
<dbReference type="EMBL" id="ARZY01000016">
    <property type="protein sequence ID" value="EWH10077.1"/>
    <property type="molecule type" value="Genomic_DNA"/>
</dbReference>
<organism evidence="1 2">
    <name type="scientific">Catenovulum agarivorans DS-2</name>
    <dbReference type="NCBI Taxonomy" id="1328313"/>
    <lineage>
        <taxon>Bacteria</taxon>
        <taxon>Pseudomonadati</taxon>
        <taxon>Pseudomonadota</taxon>
        <taxon>Gammaproteobacteria</taxon>
        <taxon>Alteromonadales</taxon>
        <taxon>Alteromonadaceae</taxon>
        <taxon>Catenovulum</taxon>
    </lineage>
</organism>
<name>W7QMB6_9ALTE</name>
<protein>
    <recommendedName>
        <fullName evidence="3">ABM domain-containing protein</fullName>
    </recommendedName>
</protein>
<comment type="caution">
    <text evidence="1">The sequence shown here is derived from an EMBL/GenBank/DDBJ whole genome shotgun (WGS) entry which is preliminary data.</text>
</comment>
<reference evidence="1 2" key="1">
    <citation type="journal article" date="2014" name="Genome Announc.">
        <title>Draft Genome Sequence of the Agar-Degrading Bacterium Catenovulum sp. Strain DS-2, Isolated from Intestines of Haliotis diversicolor.</title>
        <authorList>
            <person name="Shan D."/>
            <person name="Li X."/>
            <person name="Gu Z."/>
            <person name="Wei G."/>
            <person name="Gao Z."/>
            <person name="Shao Z."/>
        </authorList>
    </citation>
    <scope>NUCLEOTIDE SEQUENCE [LARGE SCALE GENOMIC DNA]</scope>
    <source>
        <strain evidence="1 2">DS-2</strain>
    </source>
</reference>
<sequence length="108" mass="12444">MTSTVIEFITYKFKSNVDQSQIDQMNSELNAFLLEQPGFYYRSLSEDANGLQHDIIYWHDMQQAKQASEAFMQLPVCQLIMESTIADTVNMQHMQVLSEISTLMDEPA</sequence>
<evidence type="ECO:0000313" key="2">
    <source>
        <dbReference type="Proteomes" id="UP000019276"/>
    </source>
</evidence>